<gene>
    <name evidence="2" type="ORF">DUI87_19031</name>
</gene>
<evidence type="ECO:0000313" key="3">
    <source>
        <dbReference type="Proteomes" id="UP000269221"/>
    </source>
</evidence>
<protein>
    <submittedName>
        <fullName evidence="2">Uncharacterized protein</fullName>
    </submittedName>
</protein>
<organism evidence="2 3">
    <name type="scientific">Hirundo rustica rustica</name>
    <dbReference type="NCBI Taxonomy" id="333673"/>
    <lineage>
        <taxon>Eukaryota</taxon>
        <taxon>Metazoa</taxon>
        <taxon>Chordata</taxon>
        <taxon>Craniata</taxon>
        <taxon>Vertebrata</taxon>
        <taxon>Euteleostomi</taxon>
        <taxon>Archelosauria</taxon>
        <taxon>Archosauria</taxon>
        <taxon>Dinosauria</taxon>
        <taxon>Saurischia</taxon>
        <taxon>Theropoda</taxon>
        <taxon>Coelurosauria</taxon>
        <taxon>Aves</taxon>
        <taxon>Neognathae</taxon>
        <taxon>Neoaves</taxon>
        <taxon>Telluraves</taxon>
        <taxon>Australaves</taxon>
        <taxon>Passeriformes</taxon>
        <taxon>Sylvioidea</taxon>
        <taxon>Hirundinidae</taxon>
        <taxon>Hirundo</taxon>
    </lineage>
</organism>
<accession>A0A3M0JT78</accession>
<sequence>MTKMTGRTLSARQDEIFLPEKEVSKKFEDAQQALIPVQREKEKEKEKKKETEKEKEKETKKETKPEEVKPPKQVSPKKEEVAKKAKTKETISEAGTAQASAKPKFDPTD</sequence>
<feature type="region of interest" description="Disordered" evidence="1">
    <location>
        <begin position="1"/>
        <end position="109"/>
    </location>
</feature>
<feature type="compositionally biased region" description="Basic and acidic residues" evidence="1">
    <location>
        <begin position="38"/>
        <end position="91"/>
    </location>
</feature>
<proteinExistence type="predicted"/>
<reference evidence="2 3" key="1">
    <citation type="submission" date="2018-07" db="EMBL/GenBank/DDBJ databases">
        <title>A high quality draft genome assembly of the barn swallow (H. rustica rustica).</title>
        <authorList>
            <person name="Formenti G."/>
            <person name="Chiara M."/>
            <person name="Poveda L."/>
            <person name="Francoijs K.-J."/>
            <person name="Bonisoli-Alquati A."/>
            <person name="Canova L."/>
            <person name="Gianfranceschi L."/>
            <person name="Horner D.S."/>
            <person name="Saino N."/>
        </authorList>
    </citation>
    <scope>NUCLEOTIDE SEQUENCE [LARGE SCALE GENOMIC DNA]</scope>
    <source>
        <strain evidence="2">Chelidonia</strain>
        <tissue evidence="2">Blood</tissue>
    </source>
</reference>
<dbReference type="AlphaFoldDB" id="A0A3M0JT78"/>
<dbReference type="Proteomes" id="UP000269221">
    <property type="component" value="Unassembled WGS sequence"/>
</dbReference>
<feature type="compositionally biased region" description="Polar residues" evidence="1">
    <location>
        <begin position="1"/>
        <end position="11"/>
    </location>
</feature>
<evidence type="ECO:0000313" key="2">
    <source>
        <dbReference type="EMBL" id="RMC04212.1"/>
    </source>
</evidence>
<name>A0A3M0JT78_HIRRU</name>
<comment type="caution">
    <text evidence="2">The sequence shown here is derived from an EMBL/GenBank/DDBJ whole genome shotgun (WGS) entry which is preliminary data.</text>
</comment>
<feature type="compositionally biased region" description="Basic and acidic residues" evidence="1">
    <location>
        <begin position="12"/>
        <end position="29"/>
    </location>
</feature>
<dbReference type="EMBL" id="QRBI01000126">
    <property type="protein sequence ID" value="RMC04212.1"/>
    <property type="molecule type" value="Genomic_DNA"/>
</dbReference>
<evidence type="ECO:0000256" key="1">
    <source>
        <dbReference type="SAM" id="MobiDB-lite"/>
    </source>
</evidence>
<keyword evidence="3" id="KW-1185">Reference proteome</keyword>